<dbReference type="Pfam" id="PF14417">
    <property type="entry name" value="MEDS"/>
    <property type="match status" value="1"/>
</dbReference>
<keyword evidence="3" id="KW-1185">Reference proteome</keyword>
<feature type="domain" description="MEDS" evidence="1">
    <location>
        <begin position="23"/>
        <end position="180"/>
    </location>
</feature>
<proteinExistence type="predicted"/>
<evidence type="ECO:0000259" key="1">
    <source>
        <dbReference type="Pfam" id="PF14417"/>
    </source>
</evidence>
<dbReference type="RefSeq" id="WP_122935159.1">
    <property type="nucleotide sequence ID" value="NZ_JBHSNT010000007.1"/>
</dbReference>
<protein>
    <recommendedName>
        <fullName evidence="1">MEDS domain-containing protein</fullName>
    </recommendedName>
</protein>
<dbReference type="AlphaFoldDB" id="A0A3M8AMA0"/>
<dbReference type="Proteomes" id="UP000275048">
    <property type="component" value="Unassembled WGS sequence"/>
</dbReference>
<evidence type="ECO:0000313" key="2">
    <source>
        <dbReference type="EMBL" id="RNB52321.1"/>
    </source>
</evidence>
<dbReference type="InterPro" id="IPR025847">
    <property type="entry name" value="MEDS_domain"/>
</dbReference>
<evidence type="ECO:0000313" key="3">
    <source>
        <dbReference type="Proteomes" id="UP000275048"/>
    </source>
</evidence>
<comment type="caution">
    <text evidence="2">The sequence shown here is derived from an EMBL/GenBank/DDBJ whole genome shotgun (WGS) entry which is preliminary data.</text>
</comment>
<accession>A0A3M8AMA0</accession>
<dbReference type="EMBL" id="RHHB01000001">
    <property type="protein sequence ID" value="RNB52321.1"/>
    <property type="molecule type" value="Genomic_DNA"/>
</dbReference>
<name>A0A3M8AMA0_9MICO</name>
<organism evidence="2 3">
    <name type="scientific">Agromyces tardus</name>
    <dbReference type="NCBI Taxonomy" id="2583849"/>
    <lineage>
        <taxon>Bacteria</taxon>
        <taxon>Bacillati</taxon>
        <taxon>Actinomycetota</taxon>
        <taxon>Actinomycetes</taxon>
        <taxon>Micrococcales</taxon>
        <taxon>Microbacteriaceae</taxon>
        <taxon>Agromyces</taxon>
    </lineage>
</organism>
<dbReference type="OrthoDB" id="116243at2"/>
<gene>
    <name evidence="2" type="ORF">EDM22_01035</name>
</gene>
<reference evidence="2 3" key="1">
    <citation type="submission" date="2018-10" db="EMBL/GenBank/DDBJ databases">
        <title>Isolation, diversity and antibacterial activity of antinobacteria from the wheat rhizosphere soil.</title>
        <authorList>
            <person name="Sun T."/>
        </authorList>
    </citation>
    <scope>NUCLEOTIDE SEQUENCE [LARGE SCALE GENOMIC DNA]</scope>
    <source>
        <strain evidence="2 3">SJ-23</strain>
    </source>
</reference>
<sequence length="210" mass="23713">MAADIPGEGEPVTFAGGVLDRYRHVCAFVNGSSEEDAVLDAFISQGIDRGDRLLYVVDPAESARPVNRLRHLGYDAAMLLEHHRCEVRTWTDTYLRGGSFDQAEMVDLLDRMLVEARTPRIRMMCDMGWAVDSSQVAEQLIEFEARANFIHARHEHVVICSYDAAQFDGSFIIDILRTHPMVLIGGMLQENPFFVPPSEFLEERGVRADR</sequence>